<gene>
    <name evidence="1" type="ORF">PECUL_23A013551</name>
</gene>
<dbReference type="EMBL" id="OW240916">
    <property type="protein sequence ID" value="CAH2293806.1"/>
    <property type="molecule type" value="Genomic_DNA"/>
</dbReference>
<keyword evidence="2" id="KW-1185">Reference proteome</keyword>
<reference evidence="1" key="1">
    <citation type="submission" date="2022-03" db="EMBL/GenBank/DDBJ databases">
        <authorList>
            <person name="Alioto T."/>
            <person name="Alioto T."/>
            <person name="Gomez Garrido J."/>
        </authorList>
    </citation>
    <scope>NUCLEOTIDE SEQUENCE</scope>
</reference>
<dbReference type="PANTHER" id="PTHR11505">
    <property type="entry name" value="L1 TRANSPOSABLE ELEMENT-RELATED"/>
    <property type="match status" value="1"/>
</dbReference>
<dbReference type="Gene3D" id="3.30.250.20">
    <property type="entry name" value="L1 transposable element, C-terminal domain"/>
    <property type="match status" value="1"/>
</dbReference>
<dbReference type="InterPro" id="IPR004244">
    <property type="entry name" value="Transposase_22"/>
</dbReference>
<dbReference type="InterPro" id="IPR042566">
    <property type="entry name" value="L1_C"/>
</dbReference>
<proteinExistence type="predicted"/>
<organism evidence="1 2">
    <name type="scientific">Pelobates cultripes</name>
    <name type="common">Western spadefoot toad</name>
    <dbReference type="NCBI Taxonomy" id="61616"/>
    <lineage>
        <taxon>Eukaryota</taxon>
        <taxon>Metazoa</taxon>
        <taxon>Chordata</taxon>
        <taxon>Craniata</taxon>
        <taxon>Vertebrata</taxon>
        <taxon>Euteleostomi</taxon>
        <taxon>Amphibia</taxon>
        <taxon>Batrachia</taxon>
        <taxon>Anura</taxon>
        <taxon>Pelobatoidea</taxon>
        <taxon>Pelobatidae</taxon>
        <taxon>Pelobates</taxon>
    </lineage>
</organism>
<sequence length="145" mass="17335">MLLLDRMHWVPRPRHRRDTTPRDILLGAHYYDMKEHILRASRNKAKPPDDYPNQKLFMDLSATKLGRQRDFALIVEILRSNGTRYRWGFPTKMLVNKEGRIISLLSPEDGLPKLRSWGLENMPDEQADTQHWRIKLDWHKTHSKR</sequence>
<dbReference type="Proteomes" id="UP001295444">
    <property type="component" value="Chromosome 05"/>
</dbReference>
<evidence type="ECO:0000313" key="1">
    <source>
        <dbReference type="EMBL" id="CAH2293806.1"/>
    </source>
</evidence>
<name>A0AAD1W6C7_PELCU</name>
<accession>A0AAD1W6C7</accession>
<protein>
    <submittedName>
        <fullName evidence="1">Uncharacterized protein</fullName>
    </submittedName>
</protein>
<dbReference type="AlphaFoldDB" id="A0AAD1W6C7"/>
<dbReference type="Gene3D" id="3.30.70.1820">
    <property type="entry name" value="L1 transposable element, RRM domain"/>
    <property type="match status" value="1"/>
</dbReference>
<evidence type="ECO:0000313" key="2">
    <source>
        <dbReference type="Proteomes" id="UP001295444"/>
    </source>
</evidence>